<dbReference type="Gene3D" id="1.10.3720.10">
    <property type="entry name" value="MetI-like"/>
    <property type="match status" value="1"/>
</dbReference>
<evidence type="ECO:0000256" key="7">
    <source>
        <dbReference type="RuleBase" id="RU363032"/>
    </source>
</evidence>
<keyword evidence="2 7" id="KW-0813">Transport</keyword>
<dbReference type="Pfam" id="PF00528">
    <property type="entry name" value="BPD_transp_1"/>
    <property type="match status" value="1"/>
</dbReference>
<name>A0AAE4R9Q3_9ACTN</name>
<dbReference type="GO" id="GO:0005886">
    <property type="term" value="C:plasma membrane"/>
    <property type="evidence" value="ECO:0007669"/>
    <property type="project" value="UniProtKB-SubCell"/>
</dbReference>
<dbReference type="CDD" id="cd06261">
    <property type="entry name" value="TM_PBP2"/>
    <property type="match status" value="1"/>
</dbReference>
<feature type="transmembrane region" description="Helical" evidence="7">
    <location>
        <begin position="212"/>
        <end position="237"/>
    </location>
</feature>
<evidence type="ECO:0000256" key="4">
    <source>
        <dbReference type="ARBA" id="ARBA00022692"/>
    </source>
</evidence>
<proteinExistence type="inferred from homology"/>
<comment type="subcellular location">
    <subcellularLocation>
        <location evidence="1 7">Cell membrane</location>
        <topology evidence="1 7">Multi-pass membrane protein</topology>
    </subcellularLocation>
</comment>
<dbReference type="InterPro" id="IPR035906">
    <property type="entry name" value="MetI-like_sf"/>
</dbReference>
<dbReference type="PANTHER" id="PTHR43744">
    <property type="entry name" value="ABC TRANSPORTER PERMEASE PROTEIN MG189-RELATED-RELATED"/>
    <property type="match status" value="1"/>
</dbReference>
<evidence type="ECO:0000256" key="6">
    <source>
        <dbReference type="ARBA" id="ARBA00023136"/>
    </source>
</evidence>
<dbReference type="EMBL" id="JAWLKH010000018">
    <property type="protein sequence ID" value="MDV6313376.1"/>
    <property type="molecule type" value="Genomic_DNA"/>
</dbReference>
<accession>A0AAE4R9Q3</accession>
<evidence type="ECO:0000256" key="1">
    <source>
        <dbReference type="ARBA" id="ARBA00004651"/>
    </source>
</evidence>
<feature type="transmembrane region" description="Helical" evidence="7">
    <location>
        <begin position="269"/>
        <end position="290"/>
    </location>
</feature>
<protein>
    <submittedName>
        <fullName evidence="9">Carbohydrate ABC transporter permease</fullName>
    </submittedName>
</protein>
<feature type="transmembrane region" description="Helical" evidence="7">
    <location>
        <begin position="166"/>
        <end position="187"/>
    </location>
</feature>
<evidence type="ECO:0000256" key="3">
    <source>
        <dbReference type="ARBA" id="ARBA00022475"/>
    </source>
</evidence>
<feature type="transmembrane region" description="Helical" evidence="7">
    <location>
        <begin position="137"/>
        <end position="160"/>
    </location>
</feature>
<feature type="transmembrane region" description="Helical" evidence="7">
    <location>
        <begin position="43"/>
        <end position="64"/>
    </location>
</feature>
<dbReference type="SUPFAM" id="SSF161098">
    <property type="entry name" value="MetI-like"/>
    <property type="match status" value="1"/>
</dbReference>
<evidence type="ECO:0000313" key="10">
    <source>
        <dbReference type="Proteomes" id="UP001185922"/>
    </source>
</evidence>
<organism evidence="9 10">
    <name type="scientific">Gordonia amicalis</name>
    <dbReference type="NCBI Taxonomy" id="89053"/>
    <lineage>
        <taxon>Bacteria</taxon>
        <taxon>Bacillati</taxon>
        <taxon>Actinomycetota</taxon>
        <taxon>Actinomycetes</taxon>
        <taxon>Mycobacteriales</taxon>
        <taxon>Gordoniaceae</taxon>
        <taxon>Gordonia</taxon>
    </lineage>
</organism>
<keyword evidence="4 7" id="KW-0812">Transmembrane</keyword>
<evidence type="ECO:0000313" key="9">
    <source>
        <dbReference type="EMBL" id="MDV6313376.1"/>
    </source>
</evidence>
<feature type="domain" description="ABC transmembrane type-1" evidence="8">
    <location>
        <begin position="102"/>
        <end position="290"/>
    </location>
</feature>
<comment type="caution">
    <text evidence="9">The sequence shown here is derived from an EMBL/GenBank/DDBJ whole genome shotgun (WGS) entry which is preliminary data.</text>
</comment>
<sequence length="304" mass="33091">MTTSDLRTHDLTGAATTRDAATAVGAVPARESRARGVTRGARIRGHLVLATIAVACGFPIYWMVATALRRPEDQYSLAPLPWPLSFQNFADAGAQTDVVRLLLNTCAVATGSMVAQLLVALLAAYGFAVFEFRFKGLLYLGFVGTWLVPFQVTMLPNYVLLQQLGLLNTLAGVVMPTMCSALAVLMLRQHLESFPKELVTAAELDGRGSWSILWTVVVPNLRPALAALGILLFINAWNEYFWPAMILQRAGSVVQIGLRSFMTAEGTNWGAMMALAGMTCLPVFVLYLLMQRHVVNAFVRSGLK</sequence>
<dbReference type="PANTHER" id="PTHR43744:SF8">
    <property type="entry name" value="SN-GLYCEROL-3-PHOSPHATE TRANSPORT SYSTEM PERMEASE PROTEIN UGPE"/>
    <property type="match status" value="1"/>
</dbReference>
<dbReference type="AlphaFoldDB" id="A0AAE4R9Q3"/>
<dbReference type="Proteomes" id="UP001185922">
    <property type="component" value="Unassembled WGS sequence"/>
</dbReference>
<comment type="similarity">
    <text evidence="7">Belongs to the binding-protein-dependent transport system permease family.</text>
</comment>
<gene>
    <name evidence="9" type="ORF">R3Q15_15990</name>
</gene>
<evidence type="ECO:0000259" key="8">
    <source>
        <dbReference type="PROSITE" id="PS50928"/>
    </source>
</evidence>
<keyword evidence="5 7" id="KW-1133">Transmembrane helix</keyword>
<evidence type="ECO:0000256" key="5">
    <source>
        <dbReference type="ARBA" id="ARBA00022989"/>
    </source>
</evidence>
<dbReference type="GeneID" id="77171495"/>
<evidence type="ECO:0000256" key="2">
    <source>
        <dbReference type="ARBA" id="ARBA00022448"/>
    </source>
</evidence>
<dbReference type="PROSITE" id="PS50928">
    <property type="entry name" value="ABC_TM1"/>
    <property type="match status" value="1"/>
</dbReference>
<dbReference type="RefSeq" id="WP_236577682.1">
    <property type="nucleotide sequence ID" value="NZ_CP091855.1"/>
</dbReference>
<keyword evidence="6 7" id="KW-0472">Membrane</keyword>
<dbReference type="GO" id="GO:0055085">
    <property type="term" value="P:transmembrane transport"/>
    <property type="evidence" value="ECO:0007669"/>
    <property type="project" value="InterPro"/>
</dbReference>
<keyword evidence="3" id="KW-1003">Cell membrane</keyword>
<reference evidence="9" key="1">
    <citation type="submission" date="2023-10" db="EMBL/GenBank/DDBJ databases">
        <title>Development of a sustainable strategy for remediation of hydrocarbon-contaminated territories based on the waste exchange concept.</title>
        <authorList>
            <person name="Krivoruchko A."/>
        </authorList>
    </citation>
    <scope>NUCLEOTIDE SEQUENCE</scope>
    <source>
        <strain evidence="9">IEGM 1279</strain>
    </source>
</reference>
<feature type="transmembrane region" description="Helical" evidence="7">
    <location>
        <begin position="107"/>
        <end position="130"/>
    </location>
</feature>
<dbReference type="InterPro" id="IPR000515">
    <property type="entry name" value="MetI-like"/>
</dbReference>